<protein>
    <submittedName>
        <fullName evidence="5">NADP-dependent 3-hydroxy acid dehydrogenase YdfG</fullName>
    </submittedName>
</protein>
<dbReference type="AlphaFoldDB" id="A0A318RZU7"/>
<organism evidence="5 6">
    <name type="scientific">Williamsia limnetica</name>
    <dbReference type="NCBI Taxonomy" id="882452"/>
    <lineage>
        <taxon>Bacteria</taxon>
        <taxon>Bacillati</taxon>
        <taxon>Actinomycetota</taxon>
        <taxon>Actinomycetes</taxon>
        <taxon>Mycobacteriales</taxon>
        <taxon>Nocardiaceae</taxon>
        <taxon>Williamsia</taxon>
    </lineage>
</organism>
<dbReference type="PRINTS" id="PR00080">
    <property type="entry name" value="SDRFAMILY"/>
</dbReference>
<dbReference type="GO" id="GO:0016491">
    <property type="term" value="F:oxidoreductase activity"/>
    <property type="evidence" value="ECO:0007669"/>
    <property type="project" value="UniProtKB-KW"/>
</dbReference>
<dbReference type="PRINTS" id="PR00081">
    <property type="entry name" value="GDHRDH"/>
</dbReference>
<sequence length="259" mass="26712">MNAPKWLAENKGEVMSRTALVTGSTGGLGFAVASALGRAGHTVIVSGRTSGRVAAAVAELQASGIDAVGQRLDVSSFESARCAASELRTRYGRLDVLVNNAGVLPEATAAGDIEFVHPGAAAQTFYTNTVGPLYVIEAMLPLLRRSDAGRIVNVSSTFGSLSEQQDPMSQYFSMIVPAYQASKAALNSITIGLSKMLADSPIKVTSVCPGYVQTDLTPGNKSQAPLTADEAAEVVVRAALLPANAVSGTFVDAGGPVPW</sequence>
<dbReference type="Pfam" id="PF00106">
    <property type="entry name" value="adh_short"/>
    <property type="match status" value="1"/>
</dbReference>
<accession>A0A318RZU7</accession>
<dbReference type="SUPFAM" id="SSF51735">
    <property type="entry name" value="NAD(P)-binding Rossmann-fold domains"/>
    <property type="match status" value="1"/>
</dbReference>
<evidence type="ECO:0000313" key="5">
    <source>
        <dbReference type="EMBL" id="PYE19475.1"/>
    </source>
</evidence>
<dbReference type="InterPro" id="IPR002347">
    <property type="entry name" value="SDR_fam"/>
</dbReference>
<reference evidence="5 6" key="1">
    <citation type="submission" date="2018-06" db="EMBL/GenBank/DDBJ databases">
        <title>Genomic Encyclopedia of Type Strains, Phase IV (KMG-IV): sequencing the most valuable type-strain genomes for metagenomic binning, comparative biology and taxonomic classification.</title>
        <authorList>
            <person name="Goeker M."/>
        </authorList>
    </citation>
    <scope>NUCLEOTIDE SEQUENCE [LARGE SCALE GENOMIC DNA]</scope>
    <source>
        <strain evidence="5 6">DSM 45521</strain>
    </source>
</reference>
<proteinExistence type="inferred from homology"/>
<evidence type="ECO:0000313" key="6">
    <source>
        <dbReference type="Proteomes" id="UP000247591"/>
    </source>
</evidence>
<evidence type="ECO:0000256" key="4">
    <source>
        <dbReference type="RuleBase" id="RU000363"/>
    </source>
</evidence>
<dbReference type="Gene3D" id="3.40.50.720">
    <property type="entry name" value="NAD(P)-binding Rossmann-like Domain"/>
    <property type="match status" value="1"/>
</dbReference>
<comment type="similarity">
    <text evidence="1 4">Belongs to the short-chain dehydrogenases/reductases (SDR) family.</text>
</comment>
<dbReference type="EMBL" id="QJSP01000003">
    <property type="protein sequence ID" value="PYE19475.1"/>
    <property type="molecule type" value="Genomic_DNA"/>
</dbReference>
<keyword evidence="3" id="KW-0560">Oxidoreductase</keyword>
<comment type="caution">
    <text evidence="5">The sequence shown here is derived from an EMBL/GenBank/DDBJ whole genome shotgun (WGS) entry which is preliminary data.</text>
</comment>
<evidence type="ECO:0000256" key="1">
    <source>
        <dbReference type="ARBA" id="ARBA00006484"/>
    </source>
</evidence>
<name>A0A318RZU7_WILLI</name>
<dbReference type="PANTHER" id="PTHR43490:SF99">
    <property type="entry name" value="SHORT-CHAIN DEHYDROGENASE_REDUCTASE"/>
    <property type="match status" value="1"/>
</dbReference>
<dbReference type="InterPro" id="IPR036291">
    <property type="entry name" value="NAD(P)-bd_dom_sf"/>
</dbReference>
<dbReference type="PANTHER" id="PTHR43490">
    <property type="entry name" value="(+)-NEOMENTHOL DEHYDROGENASE"/>
    <property type="match status" value="1"/>
</dbReference>
<dbReference type="Proteomes" id="UP000247591">
    <property type="component" value="Unassembled WGS sequence"/>
</dbReference>
<keyword evidence="6" id="KW-1185">Reference proteome</keyword>
<evidence type="ECO:0000256" key="2">
    <source>
        <dbReference type="ARBA" id="ARBA00022857"/>
    </source>
</evidence>
<keyword evidence="2" id="KW-0521">NADP</keyword>
<evidence type="ECO:0000256" key="3">
    <source>
        <dbReference type="ARBA" id="ARBA00023002"/>
    </source>
</evidence>
<gene>
    <name evidence="5" type="ORF">DFR67_103388</name>
</gene>